<dbReference type="FunFam" id="1.10.30.10:FF:000001">
    <property type="entry name" value="transcription factor 7 isoform X2"/>
    <property type="match status" value="1"/>
</dbReference>
<evidence type="ECO:0000256" key="9">
    <source>
        <dbReference type="ARBA" id="ARBA00023242"/>
    </source>
</evidence>
<dbReference type="GO" id="GO:0071664">
    <property type="term" value="C:catenin-TCF7L2 complex"/>
    <property type="evidence" value="ECO:0007669"/>
    <property type="project" value="TreeGrafter"/>
</dbReference>
<keyword evidence="8" id="KW-0804">Transcription</keyword>
<evidence type="ECO:0000313" key="13">
    <source>
        <dbReference type="Proteomes" id="UP000695023"/>
    </source>
</evidence>
<evidence type="ECO:0000256" key="2">
    <source>
        <dbReference type="ARBA" id="ARBA00006569"/>
    </source>
</evidence>
<dbReference type="Gene3D" id="4.10.900.10">
    <property type="entry name" value="TCF3-CBD (Catenin binding domain)"/>
    <property type="match status" value="1"/>
</dbReference>
<evidence type="ECO:0000256" key="8">
    <source>
        <dbReference type="ARBA" id="ARBA00023163"/>
    </source>
</evidence>
<dbReference type="GeneID" id="102195368"/>
<dbReference type="GO" id="GO:1990907">
    <property type="term" value="C:beta-catenin-TCF complex"/>
    <property type="evidence" value="ECO:0007669"/>
    <property type="project" value="TreeGrafter"/>
</dbReference>
<dbReference type="CDD" id="cd21996">
    <property type="entry name" value="HMG-box_TCF7-like"/>
    <property type="match status" value="1"/>
</dbReference>
<feature type="region of interest" description="Disordered" evidence="11">
    <location>
        <begin position="1"/>
        <end position="93"/>
    </location>
</feature>
<dbReference type="GO" id="GO:0008284">
    <property type="term" value="P:positive regulation of cell population proliferation"/>
    <property type="evidence" value="ECO:0007669"/>
    <property type="project" value="UniProtKB-ARBA"/>
</dbReference>
<evidence type="ECO:0000256" key="11">
    <source>
        <dbReference type="SAM" id="MobiDB-lite"/>
    </source>
</evidence>
<evidence type="ECO:0000256" key="1">
    <source>
        <dbReference type="ARBA" id="ARBA00004123"/>
    </source>
</evidence>
<dbReference type="GO" id="GO:0000785">
    <property type="term" value="C:chromatin"/>
    <property type="evidence" value="ECO:0007669"/>
    <property type="project" value="TreeGrafter"/>
</dbReference>
<dbReference type="InterPro" id="IPR036910">
    <property type="entry name" value="HMG_box_dom_sf"/>
</dbReference>
<evidence type="ECO:0000256" key="6">
    <source>
        <dbReference type="ARBA" id="ARBA00023125"/>
    </source>
</evidence>
<feature type="compositionally biased region" description="Basic and acidic residues" evidence="11">
    <location>
        <begin position="297"/>
        <end position="310"/>
    </location>
</feature>
<evidence type="ECO:0000256" key="10">
    <source>
        <dbReference type="PROSITE-ProRule" id="PRU00267"/>
    </source>
</evidence>
<feature type="compositionally biased region" description="Low complexity" evidence="11">
    <location>
        <begin position="48"/>
        <end position="57"/>
    </location>
</feature>
<feature type="compositionally biased region" description="Basic and acidic residues" evidence="11">
    <location>
        <begin position="19"/>
        <end position="43"/>
    </location>
</feature>
<evidence type="ECO:0000256" key="3">
    <source>
        <dbReference type="ARBA" id="ARBA00022491"/>
    </source>
</evidence>
<dbReference type="GO" id="GO:0021903">
    <property type="term" value="P:rostrocaudal neural tube patterning"/>
    <property type="evidence" value="ECO:0007669"/>
    <property type="project" value="UniProtKB-ARBA"/>
</dbReference>
<comment type="subcellular location">
    <subcellularLocation>
        <location evidence="1">Nucleus</location>
    </subcellularLocation>
</comment>
<dbReference type="GO" id="GO:0060070">
    <property type="term" value="P:canonical Wnt signaling pathway"/>
    <property type="evidence" value="ECO:0007669"/>
    <property type="project" value="TreeGrafter"/>
</dbReference>
<keyword evidence="6 10" id="KW-0238">DNA-binding</keyword>
<evidence type="ECO:0000259" key="12">
    <source>
        <dbReference type="PROSITE" id="PS50118"/>
    </source>
</evidence>
<evidence type="ECO:0000313" key="14">
    <source>
        <dbReference type="RefSeq" id="XP_005750784.1"/>
    </source>
</evidence>
<feature type="compositionally biased region" description="Low complexity" evidence="11">
    <location>
        <begin position="448"/>
        <end position="459"/>
    </location>
</feature>
<gene>
    <name evidence="14" type="primary">LOC102195368</name>
</gene>
<organism evidence="13 14">
    <name type="scientific">Pundamilia nyererei</name>
    <dbReference type="NCBI Taxonomy" id="303518"/>
    <lineage>
        <taxon>Eukaryota</taxon>
        <taxon>Metazoa</taxon>
        <taxon>Chordata</taxon>
        <taxon>Craniata</taxon>
        <taxon>Vertebrata</taxon>
        <taxon>Euteleostomi</taxon>
        <taxon>Actinopterygii</taxon>
        <taxon>Neopterygii</taxon>
        <taxon>Teleostei</taxon>
        <taxon>Neoteleostei</taxon>
        <taxon>Acanthomorphata</taxon>
        <taxon>Ovalentaria</taxon>
        <taxon>Cichlomorphae</taxon>
        <taxon>Cichliformes</taxon>
        <taxon>Cichlidae</taxon>
        <taxon>African cichlids</taxon>
        <taxon>Pseudocrenilabrinae</taxon>
        <taxon>Haplochromini</taxon>
        <taxon>Pundamilia</taxon>
    </lineage>
</organism>
<feature type="compositionally biased region" description="Low complexity" evidence="11">
    <location>
        <begin position="493"/>
        <end position="504"/>
    </location>
</feature>
<protein>
    <submittedName>
        <fullName evidence="14">Transcription factor 7-like 1-B isoform X2</fullName>
    </submittedName>
</protein>
<feature type="compositionally biased region" description="Low complexity" evidence="11">
    <location>
        <begin position="469"/>
        <end position="486"/>
    </location>
</feature>
<dbReference type="Pfam" id="PF00505">
    <property type="entry name" value="HMG_box"/>
    <property type="match status" value="1"/>
</dbReference>
<keyword evidence="3" id="KW-0678">Repressor</keyword>
<feature type="compositionally biased region" description="Polar residues" evidence="11">
    <location>
        <begin position="562"/>
        <end position="579"/>
    </location>
</feature>
<dbReference type="Proteomes" id="UP000695023">
    <property type="component" value="Unplaced"/>
</dbReference>
<feature type="compositionally biased region" description="Low complexity" evidence="11">
    <location>
        <begin position="527"/>
        <end position="543"/>
    </location>
</feature>
<dbReference type="GO" id="GO:0000981">
    <property type="term" value="F:DNA-binding transcription factor activity, RNA polymerase II-specific"/>
    <property type="evidence" value="ECO:0007669"/>
    <property type="project" value="TreeGrafter"/>
</dbReference>
<keyword evidence="5" id="KW-0805">Transcription regulation</keyword>
<comment type="similarity">
    <text evidence="2">Belongs to the TCF/LEF family.</text>
</comment>
<evidence type="ECO:0000256" key="7">
    <source>
        <dbReference type="ARBA" id="ARBA00023159"/>
    </source>
</evidence>
<dbReference type="GO" id="GO:0030901">
    <property type="term" value="P:midbrain development"/>
    <property type="evidence" value="ECO:0007669"/>
    <property type="project" value="UniProtKB-ARBA"/>
</dbReference>
<dbReference type="PANTHER" id="PTHR10373">
    <property type="entry name" value="TRANSCRIPTION FACTOR 7 FAMILY MEMBER"/>
    <property type="match status" value="1"/>
</dbReference>
<feature type="compositionally biased region" description="Pro residues" evidence="11">
    <location>
        <begin position="544"/>
        <end position="561"/>
    </location>
</feature>
<accession>A0A9Y3S056</accession>
<dbReference type="RefSeq" id="XP_005750784.1">
    <property type="nucleotide sequence ID" value="XM_005750727.2"/>
</dbReference>
<dbReference type="GO" id="GO:0060847">
    <property type="term" value="P:endothelial cell fate specification"/>
    <property type="evidence" value="ECO:0007669"/>
    <property type="project" value="UniProtKB-ARBA"/>
</dbReference>
<feature type="DNA-binding region" description="HMG box" evidence="10">
    <location>
        <begin position="313"/>
        <end position="381"/>
    </location>
</feature>
<feature type="region of interest" description="Disordered" evidence="11">
    <location>
        <begin position="404"/>
        <end position="579"/>
    </location>
</feature>
<dbReference type="GO" id="GO:0000978">
    <property type="term" value="F:RNA polymerase II cis-regulatory region sequence-specific DNA binding"/>
    <property type="evidence" value="ECO:0007669"/>
    <property type="project" value="TreeGrafter"/>
</dbReference>
<dbReference type="SUPFAM" id="SSF47095">
    <property type="entry name" value="HMG-box"/>
    <property type="match status" value="1"/>
</dbReference>
<dbReference type="PANTHER" id="PTHR10373:SF32">
    <property type="entry name" value="TRANSCRIPTION FACTOR 7-LIKE 2"/>
    <property type="match status" value="1"/>
</dbReference>
<keyword evidence="4" id="KW-0879">Wnt signaling pathway</keyword>
<dbReference type="InterPro" id="IPR013558">
    <property type="entry name" value="CTNNB1-bd_N"/>
</dbReference>
<feature type="domain" description="HMG box" evidence="12">
    <location>
        <begin position="313"/>
        <end position="381"/>
    </location>
</feature>
<keyword evidence="13" id="KW-1185">Reference proteome</keyword>
<dbReference type="FunFam" id="4.10.900.10:FF:000002">
    <property type="entry name" value="transcription factor 7-like 2 isoform X1"/>
    <property type="match status" value="1"/>
</dbReference>
<proteinExistence type="inferred from homology"/>
<dbReference type="InterPro" id="IPR027397">
    <property type="entry name" value="Catenin-bd_sf"/>
</dbReference>
<evidence type="ECO:0000256" key="4">
    <source>
        <dbReference type="ARBA" id="ARBA00022687"/>
    </source>
</evidence>
<dbReference type="AlphaFoldDB" id="A0A9Y3S056"/>
<dbReference type="GO" id="GO:0007507">
    <property type="term" value="P:heart development"/>
    <property type="evidence" value="ECO:0007669"/>
    <property type="project" value="UniProtKB-ARBA"/>
</dbReference>
<dbReference type="PROSITE" id="PS50118">
    <property type="entry name" value="HMG_BOX_2"/>
    <property type="match status" value="1"/>
</dbReference>
<dbReference type="GO" id="GO:0010456">
    <property type="term" value="P:cell proliferation in dorsal spinal cord"/>
    <property type="evidence" value="ECO:0007669"/>
    <property type="project" value="UniProtKB-ARBA"/>
</dbReference>
<dbReference type="Gene3D" id="1.10.30.10">
    <property type="entry name" value="High mobility group box domain"/>
    <property type="match status" value="1"/>
</dbReference>
<evidence type="ECO:0000256" key="5">
    <source>
        <dbReference type="ARBA" id="ARBA00023015"/>
    </source>
</evidence>
<feature type="region of interest" description="Disordered" evidence="11">
    <location>
        <begin position="275"/>
        <end position="310"/>
    </location>
</feature>
<dbReference type="InterPro" id="IPR024940">
    <property type="entry name" value="TCF/LEF"/>
</dbReference>
<sequence>MPQLSREDGDDLGASDELIAFKDEGEQEEKRNVSAERDLDDVKSSLVNESETNSSSDSEADRRPEPRPGVVSRGRQSQLSEEALRKQQRDGGVLQPSPYVGYPFFMFPDLGNLCSPYLANGALTAGARTYLPFQWPLLDVPGRAAVRDTATPSHLSSSVPIVQHPHVSHLHPLLSYSPEAFSPPRTSPGFSPEAGVSRSPHASCYPVSPGAMPQIPHPLGWLQGQHMYPMAGGFSPAALAMNASMSSLVSSSFSPRLVPTPQLSVPHPAIVRTGVKQEPESDSCDGGGASSVQPRKATPETKREGDEDKKLHIKKPLNAFMLYMREERPKVVAMCKVKESSSINQILGQRWHSLTKDEQAKYYELARQERLLHSKLYPGWSARDNYGKKKKRKRARMEMKLEVAAAAPSDNFPPQLKRPRVSVGAEDPPPPPPHTQTAHARHHLTQPHTVSHLTHTHLSQASPASSLDSPATPTTSLASPAAPAPTHTEHTHSSSFSGHTSPYPEQLQPLSLTTKPQRPPLSLNRATITTGPSTPSSNTASSPPQRPPPLRSQPFLAPPPTSSSSHGALTQQLRRTNQP</sequence>
<dbReference type="SMART" id="SM00398">
    <property type="entry name" value="HMG"/>
    <property type="match status" value="1"/>
</dbReference>
<dbReference type="Pfam" id="PF08347">
    <property type="entry name" value="CTNNB1_binding"/>
    <property type="match status" value="1"/>
</dbReference>
<reference evidence="14" key="1">
    <citation type="submission" date="2025-08" db="UniProtKB">
        <authorList>
            <consortium name="RefSeq"/>
        </authorList>
    </citation>
    <scope>IDENTIFICATION</scope>
</reference>
<dbReference type="InterPro" id="IPR009071">
    <property type="entry name" value="HMG_box_dom"/>
</dbReference>
<keyword evidence="9 10" id="KW-0539">Nucleus</keyword>
<name>A0A9Y3S056_9CICH</name>
<keyword evidence="7" id="KW-0010">Activator</keyword>